<keyword evidence="5 24" id="KW-0328">Glycosyltransferase</keyword>
<dbReference type="EC" id="2.4.1.-" evidence="24"/>
<evidence type="ECO:0000256" key="1">
    <source>
        <dbReference type="ARBA" id="ARBA00004922"/>
    </source>
</evidence>
<evidence type="ECO:0000256" key="21">
    <source>
        <dbReference type="ARBA" id="ARBA00037848"/>
    </source>
</evidence>
<comment type="catalytic activity">
    <reaction evidence="22">
        <text>beta-D-Gal-(1-&gt;4)-beta-D-GlcNAc-(1-&gt;3)-beta-D-Gal-(1-&gt;4)-D-Glc + GDP-beta-L-fucose = beta-D-Gal-(1-&gt;4)-[alpha-L-Fuc-(1-&gt;3)]-beta-D-GlcNAc-(1-&gt;3)-beta-D-Gal-(1-&gt;4)-D-Glc + GDP + H(+)</text>
        <dbReference type="Rhea" id="RHEA:77187"/>
        <dbReference type="ChEBI" id="CHEBI:15378"/>
        <dbReference type="ChEBI" id="CHEBI:57273"/>
        <dbReference type="ChEBI" id="CHEBI:58189"/>
        <dbReference type="ChEBI" id="CHEBI:60239"/>
        <dbReference type="ChEBI" id="CHEBI:61352"/>
    </reaction>
    <physiologicalReaction direction="left-to-right" evidence="22">
        <dbReference type="Rhea" id="RHEA:77188"/>
    </physiologicalReaction>
</comment>
<dbReference type="InterPro" id="IPR055270">
    <property type="entry name" value="Glyco_tran_10_C"/>
</dbReference>
<evidence type="ECO:0000256" key="23">
    <source>
        <dbReference type="ARBA" id="ARBA00043838"/>
    </source>
</evidence>
<dbReference type="Proteomes" id="UP001652741">
    <property type="component" value="Chromosome ssa06"/>
</dbReference>
<evidence type="ECO:0000259" key="25">
    <source>
        <dbReference type="Pfam" id="PF00852"/>
    </source>
</evidence>
<comment type="catalytic activity">
    <reaction evidence="18">
        <text>alpha-N-glycoloylneuraminosyl-(2-&gt;3)-beta-D-galactosyl-(1-&gt;4)-N-acetyl-beta-D-glucosaminyl-(1-&gt;3)-beta-D-galactosyl-(1-&gt;4)-N-acetyl-beta-D-glucosaminyl-(1-&gt;3)-beta-D-galactosyl-(1-&gt;4)-beta-D-glucosyl-(1&lt;-&gt;1')-ceramide + GDP-beta-L-fucose = alpha-N-glycoloylneuraminosyl-(2-&gt;3)-beta-D-galactosyl-(1-&gt;4)-N-acetyl-beta-D-glucosaminyl-(1-&gt;3)-beta-D-galactosyl-(1-&gt;4)-[alpha-L-fucosyl-(1-&gt;3)]-N-acetyl-beta-D-glucosaminyl-(1-&gt;3)-beta-D-galactosyl-(1-&gt;4)-beta-D-glucosyl-(1&lt;-&gt;1')-ceramide + GDP + H(+)</text>
        <dbReference type="Rhea" id="RHEA:48388"/>
        <dbReference type="ChEBI" id="CHEBI:15378"/>
        <dbReference type="ChEBI" id="CHEBI:57273"/>
        <dbReference type="ChEBI" id="CHEBI:58189"/>
        <dbReference type="ChEBI" id="CHEBI:90383"/>
        <dbReference type="ChEBI" id="CHEBI:90384"/>
    </reaction>
    <physiologicalReaction direction="left-to-right" evidence="18">
        <dbReference type="Rhea" id="RHEA:48389"/>
    </physiologicalReaction>
</comment>
<evidence type="ECO:0000256" key="10">
    <source>
        <dbReference type="ARBA" id="ARBA00023034"/>
    </source>
</evidence>
<dbReference type="Pfam" id="PF00852">
    <property type="entry name" value="Glyco_transf_10"/>
    <property type="match status" value="1"/>
</dbReference>
<proteinExistence type="inferred from homology"/>
<dbReference type="GeneID" id="106606822"/>
<comment type="catalytic activity">
    <reaction evidence="19">
        <text>an N-acetyl-alpha-neuraminyl-(2-&gt;3)-beta-D-galactosyl-(1-&gt;4)-N-acetyl-beta-D-glucosaminyl derivative + GDP-beta-L-fucose = an alpha-Neu5Ac-(2-&gt;3)-beta-D-Gal-(1-&gt;4)-[alpha-L-Fuc-(1-&gt;3)]-beta-D-GlcNAc derivative + GDP + H(+)</text>
        <dbReference type="Rhea" id="RHEA:56076"/>
        <dbReference type="ChEBI" id="CHEBI:15378"/>
        <dbReference type="ChEBI" id="CHEBI:57273"/>
        <dbReference type="ChEBI" id="CHEBI:58189"/>
        <dbReference type="ChEBI" id="CHEBI:136545"/>
        <dbReference type="ChEBI" id="CHEBI:139509"/>
    </reaction>
    <physiologicalReaction direction="left-to-right" evidence="19">
        <dbReference type="Rhea" id="RHEA:56077"/>
    </physiologicalReaction>
</comment>
<evidence type="ECO:0000256" key="14">
    <source>
        <dbReference type="ARBA" id="ARBA00023180"/>
    </source>
</evidence>
<comment type="catalytic activity">
    <reaction evidence="15">
        <text>a beta-D-galactosyl-(1-&gt;4)-N-acetyl-beta-D-glucosaminyl derivative + GDP-beta-L-fucose = a beta-D-galactosyl-(1-&gt;4)-[alpha-L-fucosyl-(1-&gt;3)]-N-acetyl-beta-D-glucosaminyl derivative + GDP + H(+)</text>
        <dbReference type="Rhea" id="RHEA:14257"/>
        <dbReference type="ChEBI" id="CHEBI:15378"/>
        <dbReference type="ChEBI" id="CHEBI:57273"/>
        <dbReference type="ChEBI" id="CHEBI:58189"/>
        <dbReference type="ChEBI" id="CHEBI:133507"/>
        <dbReference type="ChEBI" id="CHEBI:137941"/>
        <dbReference type="EC" id="2.4.1.152"/>
    </reaction>
    <physiologicalReaction direction="left-to-right" evidence="15">
        <dbReference type="Rhea" id="RHEA:14258"/>
    </physiologicalReaction>
</comment>
<keyword evidence="12" id="KW-0472">Membrane</keyword>
<comment type="catalytic activity">
    <reaction evidence="17">
        <text>an alpha-Neu5Ac-(2-&gt;3)-beta-D-Gal-(1-&gt;4)-beta-D-GlcNAc-(1-&gt;3)-beta-D-Gal-(1-&gt;4)-beta-D-GlcNAc derivative + GDP-beta-L-fucose = an alpha-Neu5Ac-(2-&gt;3)-beta-D-Gal-(1-&gt;4)-beta-D-GlcNAc-(1-&gt;3)-beta-D-Gal-(1-&gt;4)-[alpha-L-Fuc-(1-&gt;3)]-beta-D-GlcNAc derivative + GDP + H(+)</text>
        <dbReference type="Rhea" id="RHEA:68044"/>
        <dbReference type="ChEBI" id="CHEBI:15378"/>
        <dbReference type="ChEBI" id="CHEBI:57273"/>
        <dbReference type="ChEBI" id="CHEBI:58189"/>
        <dbReference type="ChEBI" id="CHEBI:145343"/>
        <dbReference type="ChEBI" id="CHEBI:176900"/>
    </reaction>
    <physiologicalReaction direction="left-to-right" evidence="17">
        <dbReference type="Rhea" id="RHEA:68045"/>
    </physiologicalReaction>
</comment>
<comment type="subcellular location">
    <subcellularLocation>
        <location evidence="24">Golgi apparatus</location>
        <location evidence="24">Golgi stack membrane</location>
        <topology evidence="24">Single-pass type II membrane protein</topology>
    </subcellularLocation>
    <subcellularLocation>
        <location evidence="21">Golgi apparatus</location>
        <location evidence="21">trans-Golgi network membrane</location>
        <topology evidence="21">Single-pass type II membrane protein</topology>
    </subcellularLocation>
</comment>
<evidence type="ECO:0000256" key="9">
    <source>
        <dbReference type="ARBA" id="ARBA00022989"/>
    </source>
</evidence>
<comment type="pathway">
    <text evidence="1">Protein modification; protein glycosylation.</text>
</comment>
<sequence length="213" mass="25395">MTDYGHMRSKDKDTILLVWVWMNFESPMNTRKTSGLGKLFNVTLNYCWNADIKVRKRLVFSNSEIEEDLPIQKKVTNCWIVTNWNENHYRVKYYQLLSKFITFNTYGAHFNNKQISHEEYTSTVASCKFYLSFHNTREHPDYMTEKLFNAMKLGSVPVALGPPRQVYEKFIPGDAFVHVDDFSKLEKLAQYLQSMSEDEYSKLFRWRKFFKVN</sequence>
<comment type="catalytic activity">
    <reaction evidence="20">
        <text>a neolactoside nLc4Cer + GDP-beta-L-fucose = a neolactoside III(3)-alpha-Fuc-nLc4Cer + GDP + H(+)</text>
        <dbReference type="Rhea" id="RHEA:48376"/>
        <dbReference type="ChEBI" id="CHEBI:15378"/>
        <dbReference type="ChEBI" id="CHEBI:57273"/>
        <dbReference type="ChEBI" id="CHEBI:58189"/>
        <dbReference type="ChEBI" id="CHEBI:90376"/>
        <dbReference type="ChEBI" id="CHEBI:90379"/>
    </reaction>
    <physiologicalReaction direction="left-to-right" evidence="20">
        <dbReference type="Rhea" id="RHEA:48377"/>
    </physiologicalReaction>
</comment>
<evidence type="ECO:0000256" key="12">
    <source>
        <dbReference type="ARBA" id="ARBA00023136"/>
    </source>
</evidence>
<evidence type="ECO:0000259" key="26">
    <source>
        <dbReference type="Pfam" id="PF17039"/>
    </source>
</evidence>
<evidence type="ECO:0000256" key="13">
    <source>
        <dbReference type="ARBA" id="ARBA00023157"/>
    </source>
</evidence>
<evidence type="ECO:0000256" key="19">
    <source>
        <dbReference type="ARBA" id="ARBA00036481"/>
    </source>
</evidence>
<dbReference type="Gene3D" id="3.40.50.11660">
    <property type="entry name" value="Glycosyl transferase family 10, C-terminal domain"/>
    <property type="match status" value="1"/>
</dbReference>
<keyword evidence="7 24" id="KW-0812">Transmembrane</keyword>
<evidence type="ECO:0000256" key="8">
    <source>
        <dbReference type="ARBA" id="ARBA00022968"/>
    </source>
</evidence>
<dbReference type="RefSeq" id="XP_045577243.1">
    <property type="nucleotide sequence ID" value="XM_045721287.1"/>
</dbReference>
<comment type="subunit">
    <text evidence="4">Homodimer.</text>
</comment>
<keyword evidence="27" id="KW-1185">Reference proteome</keyword>
<evidence type="ECO:0000256" key="17">
    <source>
        <dbReference type="ARBA" id="ARBA00036234"/>
    </source>
</evidence>
<evidence type="ECO:0000256" key="16">
    <source>
        <dbReference type="ARBA" id="ARBA00036053"/>
    </source>
</evidence>
<accession>A0ABM3F1Q2</accession>
<evidence type="ECO:0000256" key="15">
    <source>
        <dbReference type="ARBA" id="ARBA00029329"/>
    </source>
</evidence>
<keyword evidence="9" id="KW-1133">Transmembrane helix</keyword>
<feature type="domain" description="Fucosyltransferase C-terminal" evidence="25">
    <location>
        <begin position="72"/>
        <end position="212"/>
    </location>
</feature>
<gene>
    <name evidence="28" type="primary">LOC106606822</name>
</gene>
<keyword evidence="6 24" id="KW-0808">Transferase</keyword>
<dbReference type="PANTHER" id="PTHR11929">
    <property type="entry name" value="ALPHA- 1,3 -FUCOSYLTRANSFERASE"/>
    <property type="match status" value="1"/>
</dbReference>
<evidence type="ECO:0000256" key="2">
    <source>
        <dbReference type="ARBA" id="ARBA00004934"/>
    </source>
</evidence>
<dbReference type="InterPro" id="IPR031481">
    <property type="entry name" value="Glyco_tran_10_N"/>
</dbReference>
<dbReference type="SUPFAM" id="SSF53756">
    <property type="entry name" value="UDP-Glycosyltransferase/glycogen phosphorylase"/>
    <property type="match status" value="1"/>
</dbReference>
<evidence type="ECO:0000256" key="18">
    <source>
        <dbReference type="ARBA" id="ARBA00036295"/>
    </source>
</evidence>
<protein>
    <recommendedName>
        <fullName evidence="24">Fucosyltransferase</fullName>
        <ecNumber evidence="24">2.4.1.-</ecNumber>
    </recommendedName>
</protein>
<dbReference type="PANTHER" id="PTHR11929:SF10">
    <property type="entry name" value="4-GALACTOSYL-N-ACETYLGLUCOSAMINIDE 3-ALPHA-L-FUCOSYLTRANSFERASE 9"/>
    <property type="match status" value="1"/>
</dbReference>
<dbReference type="InterPro" id="IPR001503">
    <property type="entry name" value="Glyco_trans_10"/>
</dbReference>
<comment type="pathway">
    <text evidence="2">Glycolipid biosynthesis.</text>
</comment>
<evidence type="ECO:0000313" key="28">
    <source>
        <dbReference type="RefSeq" id="XP_045577243.1"/>
    </source>
</evidence>
<evidence type="ECO:0000256" key="24">
    <source>
        <dbReference type="RuleBase" id="RU003832"/>
    </source>
</evidence>
<organism evidence="27 28">
    <name type="scientific">Salmo salar</name>
    <name type="common">Atlantic salmon</name>
    <dbReference type="NCBI Taxonomy" id="8030"/>
    <lineage>
        <taxon>Eukaryota</taxon>
        <taxon>Metazoa</taxon>
        <taxon>Chordata</taxon>
        <taxon>Craniata</taxon>
        <taxon>Vertebrata</taxon>
        <taxon>Euteleostomi</taxon>
        <taxon>Actinopterygii</taxon>
        <taxon>Neopterygii</taxon>
        <taxon>Teleostei</taxon>
        <taxon>Protacanthopterygii</taxon>
        <taxon>Salmoniformes</taxon>
        <taxon>Salmonidae</taxon>
        <taxon>Salmoninae</taxon>
        <taxon>Salmo</taxon>
    </lineage>
</organism>
<feature type="domain" description="Fucosyltransferase N-terminal" evidence="26">
    <location>
        <begin position="18"/>
        <end position="54"/>
    </location>
</feature>
<dbReference type="Pfam" id="PF17039">
    <property type="entry name" value="Glyco_tran_10_N"/>
    <property type="match status" value="1"/>
</dbReference>
<evidence type="ECO:0000256" key="11">
    <source>
        <dbReference type="ARBA" id="ARBA00023098"/>
    </source>
</evidence>
<keyword evidence="14" id="KW-0325">Glycoprotein</keyword>
<evidence type="ECO:0000256" key="6">
    <source>
        <dbReference type="ARBA" id="ARBA00022679"/>
    </source>
</evidence>
<evidence type="ECO:0000256" key="5">
    <source>
        <dbReference type="ARBA" id="ARBA00022676"/>
    </source>
</evidence>
<name>A0ABM3F1Q2_SALSA</name>
<dbReference type="InterPro" id="IPR038577">
    <property type="entry name" value="GT10-like_C_sf"/>
</dbReference>
<evidence type="ECO:0000256" key="4">
    <source>
        <dbReference type="ARBA" id="ARBA00011738"/>
    </source>
</evidence>
<keyword evidence="8" id="KW-0735">Signal-anchor</keyword>
<comment type="similarity">
    <text evidence="3 24">Belongs to the glycosyltransferase 10 family.</text>
</comment>
<reference evidence="28" key="1">
    <citation type="submission" date="2025-08" db="UniProtKB">
        <authorList>
            <consortium name="RefSeq"/>
        </authorList>
    </citation>
    <scope>IDENTIFICATION</scope>
</reference>
<evidence type="ECO:0000313" key="27">
    <source>
        <dbReference type="Proteomes" id="UP001652741"/>
    </source>
</evidence>
<evidence type="ECO:0000256" key="22">
    <source>
        <dbReference type="ARBA" id="ARBA00043828"/>
    </source>
</evidence>
<evidence type="ECO:0000256" key="3">
    <source>
        <dbReference type="ARBA" id="ARBA00008919"/>
    </source>
</evidence>
<comment type="catalytic activity">
    <reaction evidence="23">
        <text>an alpha-L-Fuc-(1-&gt;2)-beta-D-Gal-(1-&gt;4)-beta-D-GlcNAc derivative + GDP-beta-L-fucose = an alpha-L-Fuc-(1-&gt;2)-beta-D-Gal-(1-&gt;4)-[alpha-L-Fuc-(1-&gt;3)]-beta-D-GlcNAc derivative + GDP + H(+)</text>
        <dbReference type="Rhea" id="RHEA:77191"/>
        <dbReference type="ChEBI" id="CHEBI:15378"/>
        <dbReference type="ChEBI" id="CHEBI:57273"/>
        <dbReference type="ChEBI" id="CHEBI:58189"/>
        <dbReference type="ChEBI" id="CHEBI:133510"/>
        <dbReference type="ChEBI" id="CHEBI:195560"/>
    </reaction>
    <physiologicalReaction direction="left-to-right" evidence="23">
        <dbReference type="Rhea" id="RHEA:77192"/>
    </physiologicalReaction>
</comment>
<keyword evidence="11" id="KW-0443">Lipid metabolism</keyword>
<evidence type="ECO:0000256" key="7">
    <source>
        <dbReference type="ARBA" id="ARBA00022692"/>
    </source>
</evidence>
<comment type="catalytic activity">
    <reaction evidence="16">
        <text>alpha-D-galactosyl-(1-&gt;3)-beta-D-galactosyl-(1-&gt;4)-N-acetyl-beta-D-glucosaminyl-(1-&gt;3)-beta-D-galactosyl-(1-&gt;4)-beta-D-glucosyl-(1&lt;-&gt;1')-ceramide + GDP-beta-L-fucose = a neolactoside IV(3)-alpha-Gal,III(3)-alpha-Fuc-nLc4Cer + GDP + H(+)</text>
        <dbReference type="Rhea" id="RHEA:48380"/>
        <dbReference type="ChEBI" id="CHEBI:15378"/>
        <dbReference type="ChEBI" id="CHEBI:57273"/>
        <dbReference type="ChEBI" id="CHEBI:58189"/>
        <dbReference type="ChEBI" id="CHEBI:90380"/>
        <dbReference type="ChEBI" id="CHEBI:90381"/>
    </reaction>
    <physiologicalReaction direction="left-to-right" evidence="16">
        <dbReference type="Rhea" id="RHEA:48381"/>
    </physiologicalReaction>
</comment>
<keyword evidence="10 24" id="KW-0333">Golgi apparatus</keyword>
<keyword evidence="13" id="KW-1015">Disulfide bond</keyword>
<evidence type="ECO:0000256" key="20">
    <source>
        <dbReference type="ARBA" id="ARBA00036757"/>
    </source>
</evidence>